<reference evidence="1 2" key="1">
    <citation type="submission" date="2024-01" db="EMBL/GenBank/DDBJ databases">
        <title>Genome assemblies of Stephania.</title>
        <authorList>
            <person name="Yang L."/>
        </authorList>
    </citation>
    <scope>NUCLEOTIDE SEQUENCE [LARGE SCALE GENOMIC DNA]</scope>
    <source>
        <strain evidence="1">QJT</strain>
        <tissue evidence="1">Leaf</tissue>
    </source>
</reference>
<dbReference type="AlphaFoldDB" id="A0AAP0P457"/>
<sequence>MAQCGGRDFLFCTMCGTMLSLKSSKRVKCRLCGHKLDAQEIVGREIRYTITAEDMRRELGMTPFIKLDGPLAGDDKDIERARVSLIYCQRLLAMLINHVQNAITLGLNIHQDRCDRLMKARQSSIPAPAVDTSFSTTLESWHIGLNIYRSMGHHLFTVLSDPIV</sequence>
<dbReference type="Proteomes" id="UP001417504">
    <property type="component" value="Unassembled WGS sequence"/>
</dbReference>
<evidence type="ECO:0000313" key="1">
    <source>
        <dbReference type="EMBL" id="KAK9129444.1"/>
    </source>
</evidence>
<dbReference type="EMBL" id="JBBNAE010000004">
    <property type="protein sequence ID" value="KAK9129444.1"/>
    <property type="molecule type" value="Genomic_DNA"/>
</dbReference>
<accession>A0AAP0P457</accession>
<proteinExistence type="predicted"/>
<comment type="caution">
    <text evidence="1">The sequence shown here is derived from an EMBL/GenBank/DDBJ whole genome shotgun (WGS) entry which is preliminary data.</text>
</comment>
<organism evidence="1 2">
    <name type="scientific">Stephania japonica</name>
    <dbReference type="NCBI Taxonomy" id="461633"/>
    <lineage>
        <taxon>Eukaryota</taxon>
        <taxon>Viridiplantae</taxon>
        <taxon>Streptophyta</taxon>
        <taxon>Embryophyta</taxon>
        <taxon>Tracheophyta</taxon>
        <taxon>Spermatophyta</taxon>
        <taxon>Magnoliopsida</taxon>
        <taxon>Ranunculales</taxon>
        <taxon>Menispermaceae</taxon>
        <taxon>Menispermoideae</taxon>
        <taxon>Cissampelideae</taxon>
        <taxon>Stephania</taxon>
    </lineage>
</organism>
<protein>
    <submittedName>
        <fullName evidence="1">Uncharacterized protein</fullName>
    </submittedName>
</protein>
<evidence type="ECO:0000313" key="2">
    <source>
        <dbReference type="Proteomes" id="UP001417504"/>
    </source>
</evidence>
<name>A0AAP0P457_9MAGN</name>
<gene>
    <name evidence="1" type="ORF">Sjap_009931</name>
</gene>
<keyword evidence="2" id="KW-1185">Reference proteome</keyword>